<evidence type="ECO:0000256" key="1">
    <source>
        <dbReference type="SAM" id="MobiDB-lite"/>
    </source>
</evidence>
<gene>
    <name evidence="2" type="ORF">SAY86_018027</name>
</gene>
<organism evidence="2 3">
    <name type="scientific">Trapa natans</name>
    <name type="common">Water chestnut</name>
    <dbReference type="NCBI Taxonomy" id="22666"/>
    <lineage>
        <taxon>Eukaryota</taxon>
        <taxon>Viridiplantae</taxon>
        <taxon>Streptophyta</taxon>
        <taxon>Embryophyta</taxon>
        <taxon>Tracheophyta</taxon>
        <taxon>Spermatophyta</taxon>
        <taxon>Magnoliopsida</taxon>
        <taxon>eudicotyledons</taxon>
        <taxon>Gunneridae</taxon>
        <taxon>Pentapetalae</taxon>
        <taxon>rosids</taxon>
        <taxon>malvids</taxon>
        <taxon>Myrtales</taxon>
        <taxon>Lythraceae</taxon>
        <taxon>Trapa</taxon>
    </lineage>
</organism>
<protein>
    <submittedName>
        <fullName evidence="2">Uncharacterized protein</fullName>
    </submittedName>
</protein>
<accession>A0AAN7LLF7</accession>
<dbReference type="Proteomes" id="UP001346149">
    <property type="component" value="Unassembled WGS sequence"/>
</dbReference>
<keyword evidence="3" id="KW-1185">Reference proteome</keyword>
<feature type="region of interest" description="Disordered" evidence="1">
    <location>
        <begin position="15"/>
        <end position="34"/>
    </location>
</feature>
<dbReference type="EMBL" id="JAXQNO010000010">
    <property type="protein sequence ID" value="KAK4790723.1"/>
    <property type="molecule type" value="Genomic_DNA"/>
</dbReference>
<evidence type="ECO:0000313" key="2">
    <source>
        <dbReference type="EMBL" id="KAK4790723.1"/>
    </source>
</evidence>
<dbReference type="AlphaFoldDB" id="A0AAN7LLF7"/>
<sequence>MEKWAIKNALEQEWKENLPSTPDPKQGYSSLRGSASANSFEPQFDGLRFIQTLVTGHCSQMILERSNSKCPVFCRCGYLSLLSSSSQWKKN</sequence>
<evidence type="ECO:0000313" key="3">
    <source>
        <dbReference type="Proteomes" id="UP001346149"/>
    </source>
</evidence>
<proteinExistence type="predicted"/>
<name>A0AAN7LLF7_TRANT</name>
<comment type="caution">
    <text evidence="2">The sequence shown here is derived from an EMBL/GenBank/DDBJ whole genome shotgun (WGS) entry which is preliminary data.</text>
</comment>
<reference evidence="2 3" key="1">
    <citation type="journal article" date="2023" name="Hortic Res">
        <title>Pangenome of water caltrop reveals structural variations and asymmetric subgenome divergence after allopolyploidization.</title>
        <authorList>
            <person name="Zhang X."/>
            <person name="Chen Y."/>
            <person name="Wang L."/>
            <person name="Yuan Y."/>
            <person name="Fang M."/>
            <person name="Shi L."/>
            <person name="Lu R."/>
            <person name="Comes H.P."/>
            <person name="Ma Y."/>
            <person name="Chen Y."/>
            <person name="Huang G."/>
            <person name="Zhou Y."/>
            <person name="Zheng Z."/>
            <person name="Qiu Y."/>
        </authorList>
    </citation>
    <scope>NUCLEOTIDE SEQUENCE [LARGE SCALE GENOMIC DNA]</scope>
    <source>
        <strain evidence="2">F231</strain>
    </source>
</reference>